<protein>
    <submittedName>
        <fullName evidence="7">Cation:H+ antiporter</fullName>
    </submittedName>
</protein>
<dbReference type="STRING" id="393762.SAMN05660472_01610"/>
<dbReference type="GO" id="GO:0005262">
    <property type="term" value="F:calcium channel activity"/>
    <property type="evidence" value="ECO:0007669"/>
    <property type="project" value="TreeGrafter"/>
</dbReference>
<comment type="subcellular location">
    <subcellularLocation>
        <location evidence="1">Membrane</location>
        <topology evidence="1">Multi-pass membrane protein</topology>
    </subcellularLocation>
</comment>
<evidence type="ECO:0000259" key="6">
    <source>
        <dbReference type="Pfam" id="PF01699"/>
    </source>
</evidence>
<dbReference type="AlphaFoldDB" id="A0A1G9D0L7"/>
<evidence type="ECO:0000256" key="1">
    <source>
        <dbReference type="ARBA" id="ARBA00004141"/>
    </source>
</evidence>
<dbReference type="InterPro" id="IPR004837">
    <property type="entry name" value="NaCa_Exmemb"/>
</dbReference>
<evidence type="ECO:0000313" key="8">
    <source>
        <dbReference type="Proteomes" id="UP000198718"/>
    </source>
</evidence>
<evidence type="ECO:0000256" key="2">
    <source>
        <dbReference type="ARBA" id="ARBA00022692"/>
    </source>
</evidence>
<dbReference type="GO" id="GO:0008273">
    <property type="term" value="F:calcium, potassium:sodium antiporter activity"/>
    <property type="evidence" value="ECO:0007669"/>
    <property type="project" value="TreeGrafter"/>
</dbReference>
<feature type="transmembrane region" description="Helical" evidence="5">
    <location>
        <begin position="237"/>
        <end position="256"/>
    </location>
</feature>
<evidence type="ECO:0000313" key="7">
    <source>
        <dbReference type="EMBL" id="SDK57383.1"/>
    </source>
</evidence>
<dbReference type="NCBIfam" id="TIGR00367">
    <property type="entry name" value="calcium/sodium antiporter"/>
    <property type="match status" value="1"/>
</dbReference>
<dbReference type="InterPro" id="IPR004481">
    <property type="entry name" value="K/Na/Ca-exchanger"/>
</dbReference>
<dbReference type="Gene3D" id="1.20.1420.30">
    <property type="entry name" value="NCX, central ion-binding region"/>
    <property type="match status" value="1"/>
</dbReference>
<dbReference type="PANTHER" id="PTHR10846">
    <property type="entry name" value="SODIUM/POTASSIUM/CALCIUM EXCHANGER"/>
    <property type="match status" value="1"/>
</dbReference>
<dbReference type="RefSeq" id="WP_090553137.1">
    <property type="nucleotide sequence ID" value="NZ_FNFP01000002.1"/>
</dbReference>
<feature type="transmembrane region" description="Helical" evidence="5">
    <location>
        <begin position="171"/>
        <end position="191"/>
    </location>
</feature>
<feature type="transmembrane region" description="Helical" evidence="5">
    <location>
        <begin position="37"/>
        <end position="58"/>
    </location>
</feature>
<accession>A0A1G9D0L7</accession>
<evidence type="ECO:0000256" key="5">
    <source>
        <dbReference type="SAM" id="Phobius"/>
    </source>
</evidence>
<dbReference type="EMBL" id="FNFP01000002">
    <property type="protein sequence ID" value="SDK57383.1"/>
    <property type="molecule type" value="Genomic_DNA"/>
</dbReference>
<dbReference type="PANTHER" id="PTHR10846:SF8">
    <property type="entry name" value="INNER MEMBRANE PROTEIN YRBG"/>
    <property type="match status" value="1"/>
</dbReference>
<feature type="domain" description="Sodium/calcium exchanger membrane region" evidence="6">
    <location>
        <begin position="7"/>
        <end position="146"/>
    </location>
</feature>
<dbReference type="OrthoDB" id="9794225at2"/>
<dbReference type="Pfam" id="PF01699">
    <property type="entry name" value="Na_Ca_ex"/>
    <property type="match status" value="2"/>
</dbReference>
<keyword evidence="8" id="KW-1185">Reference proteome</keyword>
<proteinExistence type="predicted"/>
<dbReference type="Proteomes" id="UP000198718">
    <property type="component" value="Unassembled WGS sequence"/>
</dbReference>
<dbReference type="GO" id="GO:0005886">
    <property type="term" value="C:plasma membrane"/>
    <property type="evidence" value="ECO:0007669"/>
    <property type="project" value="TreeGrafter"/>
</dbReference>
<feature type="transmembrane region" description="Helical" evidence="5">
    <location>
        <begin position="103"/>
        <end position="121"/>
    </location>
</feature>
<feature type="transmembrane region" description="Helical" evidence="5">
    <location>
        <begin position="312"/>
        <end position="332"/>
    </location>
</feature>
<keyword evidence="4 5" id="KW-0472">Membrane</keyword>
<feature type="domain" description="Sodium/calcium exchanger membrane region" evidence="6">
    <location>
        <begin position="175"/>
        <end position="328"/>
    </location>
</feature>
<feature type="transmembrane region" description="Helical" evidence="5">
    <location>
        <begin position="70"/>
        <end position="91"/>
    </location>
</feature>
<name>A0A1G9D0L7_9FIRM</name>
<evidence type="ECO:0000256" key="3">
    <source>
        <dbReference type="ARBA" id="ARBA00022989"/>
    </source>
</evidence>
<evidence type="ECO:0000256" key="4">
    <source>
        <dbReference type="ARBA" id="ARBA00023136"/>
    </source>
</evidence>
<dbReference type="InterPro" id="IPR044880">
    <property type="entry name" value="NCX_ion-bd_dom_sf"/>
</dbReference>
<keyword evidence="3 5" id="KW-1133">Transmembrane helix</keyword>
<organism evidence="7 8">
    <name type="scientific">Natronincola ferrireducens</name>
    <dbReference type="NCBI Taxonomy" id="393762"/>
    <lineage>
        <taxon>Bacteria</taxon>
        <taxon>Bacillati</taxon>
        <taxon>Bacillota</taxon>
        <taxon>Clostridia</taxon>
        <taxon>Peptostreptococcales</taxon>
        <taxon>Natronincolaceae</taxon>
        <taxon>Natronincola</taxon>
    </lineage>
</organism>
<sequence length="333" mass="36021">MENLGVFLLFILGVIIIIKGGDWFVESAVWTAKVTGVPNVLIGATIVSVATTLPELLVSSIATYQEYYDVAIGNVVGSMVCNIGLILGFTALVSPIKLDTKKFAIKGFYMLICGLALLLVAKDTIITPSEGNLFIILFIIYVVMNILEFKDYDKDSIQEYDFISISKDSKIINIGKFILGALFITFGARLLVNNGVAIAKLIGVPQQVISLTLIALGTSLPELTTAVTSVIKGHKEISVGNILGANILDIVMVLGVSSKIGEKGMVISYQNIMVGATIHNIPQTLYLDIPVALLMMMILVFSGIFKRAITRGIGFSIVIIYTMYLTILAKLFI</sequence>
<keyword evidence="2 5" id="KW-0812">Transmembrane</keyword>
<reference evidence="7 8" key="1">
    <citation type="submission" date="2016-10" db="EMBL/GenBank/DDBJ databases">
        <authorList>
            <person name="de Groot N.N."/>
        </authorList>
    </citation>
    <scope>NUCLEOTIDE SEQUENCE [LARGE SCALE GENOMIC DNA]</scope>
    <source>
        <strain evidence="7 8">DSM 18346</strain>
    </source>
</reference>
<feature type="transmembrane region" description="Helical" evidence="5">
    <location>
        <begin position="285"/>
        <end position="305"/>
    </location>
</feature>
<feature type="transmembrane region" description="Helical" evidence="5">
    <location>
        <begin position="6"/>
        <end position="25"/>
    </location>
</feature>
<dbReference type="GO" id="GO:0006874">
    <property type="term" value="P:intracellular calcium ion homeostasis"/>
    <property type="evidence" value="ECO:0007669"/>
    <property type="project" value="TreeGrafter"/>
</dbReference>
<feature type="transmembrane region" description="Helical" evidence="5">
    <location>
        <begin position="133"/>
        <end position="150"/>
    </location>
</feature>
<gene>
    <name evidence="7" type="ORF">SAMN05660472_01610</name>
</gene>